<accession>A0AA35NSC4</accession>
<dbReference type="Proteomes" id="UP001178461">
    <property type="component" value="Chromosome 1"/>
</dbReference>
<keyword evidence="3" id="KW-1185">Reference proteome</keyword>
<organism evidence="2 3">
    <name type="scientific">Podarcis lilfordi</name>
    <name type="common">Lilford's wall lizard</name>
    <dbReference type="NCBI Taxonomy" id="74358"/>
    <lineage>
        <taxon>Eukaryota</taxon>
        <taxon>Metazoa</taxon>
        <taxon>Chordata</taxon>
        <taxon>Craniata</taxon>
        <taxon>Vertebrata</taxon>
        <taxon>Euteleostomi</taxon>
        <taxon>Lepidosauria</taxon>
        <taxon>Squamata</taxon>
        <taxon>Bifurcata</taxon>
        <taxon>Unidentata</taxon>
        <taxon>Episquamata</taxon>
        <taxon>Laterata</taxon>
        <taxon>Lacertibaenia</taxon>
        <taxon>Lacertidae</taxon>
        <taxon>Podarcis</taxon>
    </lineage>
</organism>
<evidence type="ECO:0000256" key="1">
    <source>
        <dbReference type="SAM" id="MobiDB-lite"/>
    </source>
</evidence>
<name>A0AA35NSC4_9SAUR</name>
<evidence type="ECO:0000313" key="2">
    <source>
        <dbReference type="EMBL" id="CAI5762026.1"/>
    </source>
</evidence>
<gene>
    <name evidence="2" type="ORF">PODLI_1B019906</name>
</gene>
<dbReference type="EMBL" id="OX395126">
    <property type="protein sequence ID" value="CAI5762026.1"/>
    <property type="molecule type" value="Genomic_DNA"/>
</dbReference>
<sequence length="68" mass="7611">MQRKWPPLWGKACRFEAGEELHGNVPRAQRRGAERRRNPRPLRSGGSRGDGEPGRIPPPLGKALNVEC</sequence>
<feature type="region of interest" description="Disordered" evidence="1">
    <location>
        <begin position="17"/>
        <end position="68"/>
    </location>
</feature>
<evidence type="ECO:0000313" key="3">
    <source>
        <dbReference type="Proteomes" id="UP001178461"/>
    </source>
</evidence>
<protein>
    <submittedName>
        <fullName evidence="2">Uncharacterized protein</fullName>
    </submittedName>
</protein>
<dbReference type="AlphaFoldDB" id="A0AA35NSC4"/>
<reference evidence="2" key="1">
    <citation type="submission" date="2022-12" db="EMBL/GenBank/DDBJ databases">
        <authorList>
            <person name="Alioto T."/>
            <person name="Alioto T."/>
            <person name="Gomez Garrido J."/>
        </authorList>
    </citation>
    <scope>NUCLEOTIDE SEQUENCE</scope>
</reference>
<proteinExistence type="predicted"/>